<keyword evidence="3" id="KW-1185">Reference proteome</keyword>
<dbReference type="InterPro" id="IPR040079">
    <property type="entry name" value="Glutathione_S-Trfase"/>
</dbReference>
<sequence>MASPSIKLWYFDFKGRAEGIRLLLSAAGKPFEDIRFKREEWPTYKKDAPFGQSPYVEIDGVKYGQSLAILQYFAREFGLYGKSNMEAFSIDQVLQLIQDLVPLAGKILHEADPAKKLEHVQNLKEKESPRVFGYIEKMLEKNGTGYLVGNELSMGDIAIFDLCNSAMKDALAPMTDYPLISAVVDKVKQQEGIKAYLASRPDTTL</sequence>
<dbReference type="PROSITE" id="PS50404">
    <property type="entry name" value="GST_NTER"/>
    <property type="match status" value="1"/>
</dbReference>
<dbReference type="InterPro" id="IPR036249">
    <property type="entry name" value="Thioredoxin-like_sf"/>
</dbReference>
<dbReference type="SUPFAM" id="SSF47616">
    <property type="entry name" value="GST C-terminal domain-like"/>
    <property type="match status" value="1"/>
</dbReference>
<feature type="domain" description="GST C-terminal" evidence="2">
    <location>
        <begin position="83"/>
        <end position="205"/>
    </location>
</feature>
<evidence type="ECO:0000259" key="1">
    <source>
        <dbReference type="PROSITE" id="PS50404"/>
    </source>
</evidence>
<dbReference type="InterPro" id="IPR010987">
    <property type="entry name" value="Glutathione-S-Trfase_C-like"/>
</dbReference>
<dbReference type="PROSITE" id="PS50405">
    <property type="entry name" value="GST_CTER"/>
    <property type="match status" value="1"/>
</dbReference>
<dbReference type="RefSeq" id="XP_035827371.1">
    <property type="nucleotide sequence ID" value="XM_035971478.1"/>
</dbReference>
<dbReference type="SUPFAM" id="SSF52833">
    <property type="entry name" value="Thioredoxin-like"/>
    <property type="match status" value="1"/>
</dbReference>
<dbReference type="GeneID" id="101857199"/>
<evidence type="ECO:0000313" key="4">
    <source>
        <dbReference type="RefSeq" id="XP_035827371.1"/>
    </source>
</evidence>
<dbReference type="Proteomes" id="UP000694888">
    <property type="component" value="Unplaced"/>
</dbReference>
<proteinExistence type="predicted"/>
<dbReference type="Gene3D" id="3.40.30.10">
    <property type="entry name" value="Glutaredoxin"/>
    <property type="match status" value="1"/>
</dbReference>
<dbReference type="Gene3D" id="1.20.1050.10">
    <property type="match status" value="1"/>
</dbReference>
<dbReference type="InterPro" id="IPR004045">
    <property type="entry name" value="Glutathione_S-Trfase_N"/>
</dbReference>
<dbReference type="InterPro" id="IPR004046">
    <property type="entry name" value="GST_C"/>
</dbReference>
<dbReference type="CDD" id="cd03039">
    <property type="entry name" value="GST_N_Sigma_like"/>
    <property type="match status" value="1"/>
</dbReference>
<name>A0ABM1VY78_APLCA</name>
<dbReference type="SFLD" id="SFLDG01205">
    <property type="entry name" value="AMPS.1"/>
    <property type="match status" value="1"/>
</dbReference>
<organism evidence="3 4">
    <name type="scientific">Aplysia californica</name>
    <name type="common">California sea hare</name>
    <dbReference type="NCBI Taxonomy" id="6500"/>
    <lineage>
        <taxon>Eukaryota</taxon>
        <taxon>Metazoa</taxon>
        <taxon>Spiralia</taxon>
        <taxon>Lophotrochozoa</taxon>
        <taxon>Mollusca</taxon>
        <taxon>Gastropoda</taxon>
        <taxon>Heterobranchia</taxon>
        <taxon>Euthyneura</taxon>
        <taxon>Tectipleura</taxon>
        <taxon>Aplysiida</taxon>
        <taxon>Aplysioidea</taxon>
        <taxon>Aplysiidae</taxon>
        <taxon>Aplysia</taxon>
    </lineage>
</organism>
<evidence type="ECO:0000313" key="3">
    <source>
        <dbReference type="Proteomes" id="UP000694888"/>
    </source>
</evidence>
<evidence type="ECO:0000259" key="2">
    <source>
        <dbReference type="PROSITE" id="PS50405"/>
    </source>
</evidence>
<dbReference type="SFLD" id="SFLDS00019">
    <property type="entry name" value="Glutathione_Transferase_(cytos"/>
    <property type="match status" value="1"/>
</dbReference>
<feature type="domain" description="GST N-terminal" evidence="1">
    <location>
        <begin position="4"/>
        <end position="81"/>
    </location>
</feature>
<accession>A0ABM1VY78</accession>
<dbReference type="InterPro" id="IPR050213">
    <property type="entry name" value="GST_superfamily"/>
</dbReference>
<protein>
    <submittedName>
        <fullName evidence="4">Glutathione S-transferase 1</fullName>
    </submittedName>
</protein>
<reference evidence="4" key="1">
    <citation type="submission" date="2025-08" db="UniProtKB">
        <authorList>
            <consortium name="RefSeq"/>
        </authorList>
    </citation>
    <scope>IDENTIFICATION</scope>
</reference>
<dbReference type="CDD" id="cd03192">
    <property type="entry name" value="GST_C_Sigma_like"/>
    <property type="match status" value="1"/>
</dbReference>
<dbReference type="Pfam" id="PF14497">
    <property type="entry name" value="GST_C_3"/>
    <property type="match status" value="1"/>
</dbReference>
<dbReference type="InterPro" id="IPR036282">
    <property type="entry name" value="Glutathione-S-Trfase_C_sf"/>
</dbReference>
<dbReference type="SFLD" id="SFLDG00363">
    <property type="entry name" value="AMPS_(cytGST):_Alpha-__Mu-__Pi"/>
    <property type="match status" value="1"/>
</dbReference>
<dbReference type="Pfam" id="PF02798">
    <property type="entry name" value="GST_N"/>
    <property type="match status" value="1"/>
</dbReference>
<dbReference type="PANTHER" id="PTHR11571">
    <property type="entry name" value="GLUTATHIONE S-TRANSFERASE"/>
    <property type="match status" value="1"/>
</dbReference>
<gene>
    <name evidence="4" type="primary">LOC101857199</name>
</gene>